<dbReference type="RefSeq" id="XP_032799914.1">
    <property type="nucleotide sequence ID" value="XM_032944023.1"/>
</dbReference>
<feature type="compositionally biased region" description="Basic and acidic residues" evidence="12">
    <location>
        <begin position="188"/>
        <end position="199"/>
    </location>
</feature>
<dbReference type="InterPro" id="IPR042406">
    <property type="entry name" value="VKORC1/VKORC1L1"/>
</dbReference>
<evidence type="ECO:0000256" key="12">
    <source>
        <dbReference type="SAM" id="MobiDB-lite"/>
    </source>
</evidence>
<keyword evidence="4 13" id="KW-0812">Transmembrane</keyword>
<proteinExistence type="inferred from homology"/>
<feature type="transmembrane region" description="Helical" evidence="13">
    <location>
        <begin position="127"/>
        <end position="153"/>
    </location>
</feature>
<evidence type="ECO:0000259" key="14">
    <source>
        <dbReference type="SMART" id="SM00756"/>
    </source>
</evidence>
<evidence type="ECO:0000256" key="11">
    <source>
        <dbReference type="ARBA" id="ARBA00023284"/>
    </source>
</evidence>
<dbReference type="Gene3D" id="1.20.1440.130">
    <property type="entry name" value="VKOR domain"/>
    <property type="match status" value="1"/>
</dbReference>
<evidence type="ECO:0000256" key="9">
    <source>
        <dbReference type="ARBA" id="ARBA00023136"/>
    </source>
</evidence>
<evidence type="ECO:0000256" key="13">
    <source>
        <dbReference type="SAM" id="Phobius"/>
    </source>
</evidence>
<dbReference type="PANTHER" id="PTHR14519:SF5">
    <property type="entry name" value="VITAMIN K EPOXIDE REDUCTASE COMPLEX SUBUNIT 1-LIKE PROTEIN 1"/>
    <property type="match status" value="1"/>
</dbReference>
<organism evidence="15 16">
    <name type="scientific">Petromyzon marinus</name>
    <name type="common">Sea lamprey</name>
    <dbReference type="NCBI Taxonomy" id="7757"/>
    <lineage>
        <taxon>Eukaryota</taxon>
        <taxon>Metazoa</taxon>
        <taxon>Chordata</taxon>
        <taxon>Craniata</taxon>
        <taxon>Vertebrata</taxon>
        <taxon>Cyclostomata</taxon>
        <taxon>Hyperoartia</taxon>
        <taxon>Petromyzontiformes</taxon>
        <taxon>Petromyzontidae</taxon>
        <taxon>Petromyzon</taxon>
    </lineage>
</organism>
<accession>A0AAJ7SIH4</accession>
<evidence type="ECO:0000256" key="8">
    <source>
        <dbReference type="ARBA" id="ARBA00023002"/>
    </source>
</evidence>
<comment type="subcellular location">
    <subcellularLocation>
        <location evidence="1">Endoplasmic reticulum membrane</location>
        <topology evidence="1">Multi-pass membrane protein</topology>
    </subcellularLocation>
</comment>
<feature type="transmembrane region" description="Helical" evidence="13">
    <location>
        <begin position="90"/>
        <end position="115"/>
    </location>
</feature>
<dbReference type="AlphaFoldDB" id="A0AAJ7SIH4"/>
<keyword evidence="10" id="KW-1015">Disulfide bond</keyword>
<dbReference type="EC" id="1.17.4.4" evidence="3"/>
<name>A0AAJ7SIH4_PETMA</name>
<evidence type="ECO:0000256" key="3">
    <source>
        <dbReference type="ARBA" id="ARBA00012278"/>
    </source>
</evidence>
<keyword evidence="9 13" id="KW-0472">Membrane</keyword>
<dbReference type="InterPro" id="IPR012932">
    <property type="entry name" value="VKOR"/>
</dbReference>
<dbReference type="GO" id="GO:0048038">
    <property type="term" value="F:quinone binding"/>
    <property type="evidence" value="ECO:0007669"/>
    <property type="project" value="UniProtKB-KW"/>
</dbReference>
<dbReference type="SMART" id="SM00756">
    <property type="entry name" value="VKc"/>
    <property type="match status" value="1"/>
</dbReference>
<dbReference type="InterPro" id="IPR038354">
    <property type="entry name" value="VKOR_sf"/>
</dbReference>
<keyword evidence="6" id="KW-0256">Endoplasmic reticulum</keyword>
<dbReference type="Pfam" id="PF07884">
    <property type="entry name" value="VKOR"/>
    <property type="match status" value="1"/>
</dbReference>
<dbReference type="KEGG" id="pmrn:116936876"/>
<evidence type="ECO:0000256" key="6">
    <source>
        <dbReference type="ARBA" id="ARBA00022824"/>
    </source>
</evidence>
<evidence type="ECO:0000256" key="7">
    <source>
        <dbReference type="ARBA" id="ARBA00022989"/>
    </source>
</evidence>
<evidence type="ECO:0000256" key="4">
    <source>
        <dbReference type="ARBA" id="ARBA00022692"/>
    </source>
</evidence>
<protein>
    <recommendedName>
        <fullName evidence="3">vitamin-K-epoxide reductase (warfarin-sensitive)</fullName>
        <ecNumber evidence="3">1.17.4.4</ecNumber>
    </recommendedName>
</protein>
<reference evidence="16" key="1">
    <citation type="submission" date="2025-08" db="UniProtKB">
        <authorList>
            <consortium name="RefSeq"/>
        </authorList>
    </citation>
    <scope>IDENTIFICATION</scope>
    <source>
        <tissue evidence="16">Sperm</tissue>
    </source>
</reference>
<dbReference type="GO" id="GO:0047057">
    <property type="term" value="F:vitamin-K-epoxide reductase (warfarin-sensitive) activity"/>
    <property type="evidence" value="ECO:0007669"/>
    <property type="project" value="UniProtKB-EC"/>
</dbReference>
<evidence type="ECO:0000313" key="16">
    <source>
        <dbReference type="RefSeq" id="XP_032799914.1"/>
    </source>
</evidence>
<dbReference type="GO" id="GO:0005789">
    <property type="term" value="C:endoplasmic reticulum membrane"/>
    <property type="evidence" value="ECO:0007669"/>
    <property type="project" value="UniProtKB-SubCell"/>
</dbReference>
<feature type="region of interest" description="Disordered" evidence="12">
    <location>
        <begin position="172"/>
        <end position="205"/>
    </location>
</feature>
<keyword evidence="15" id="KW-1185">Reference proteome</keyword>
<feature type="transmembrane region" description="Helical" evidence="13">
    <location>
        <begin position="18"/>
        <end position="35"/>
    </location>
</feature>
<comment type="similarity">
    <text evidence="2">Belongs to the VKOR family.</text>
</comment>
<dbReference type="PANTHER" id="PTHR14519">
    <property type="entry name" value="VITAMIN K EPOXIDE REDUCTASE COMPLEX, SUBUNIT 1"/>
    <property type="match status" value="1"/>
</dbReference>
<sequence>MAAPTLASGVRVPVWDKTARVFLCLLGVFFSLLALRIPHDAAEEEGGGRAAAARCASVAECGAETRWRRGCGLVELLLGERQILTLPNSILGLLFYLMQLLLGLTSSATAAVLLFATSIGSALGSAYLATSLLLAGLLRAVCGAVYAVNLLLLGLNYKRLVFLNAAWTTQQQQQQRREGEEEEEEGEEPRRAEGEEQRQRHCKSL</sequence>
<evidence type="ECO:0000313" key="15">
    <source>
        <dbReference type="Proteomes" id="UP001318040"/>
    </source>
</evidence>
<keyword evidence="7 13" id="KW-1133">Transmembrane helix</keyword>
<evidence type="ECO:0000256" key="2">
    <source>
        <dbReference type="ARBA" id="ARBA00006214"/>
    </source>
</evidence>
<keyword evidence="5" id="KW-0874">Quinone</keyword>
<evidence type="ECO:0000256" key="5">
    <source>
        <dbReference type="ARBA" id="ARBA00022719"/>
    </source>
</evidence>
<evidence type="ECO:0000256" key="10">
    <source>
        <dbReference type="ARBA" id="ARBA00023157"/>
    </source>
</evidence>
<keyword evidence="8" id="KW-0560">Oxidoreductase</keyword>
<keyword evidence="11" id="KW-0676">Redox-active center</keyword>
<dbReference type="GO" id="GO:0042373">
    <property type="term" value="P:vitamin K metabolic process"/>
    <property type="evidence" value="ECO:0007669"/>
    <property type="project" value="InterPro"/>
</dbReference>
<evidence type="ECO:0000256" key="1">
    <source>
        <dbReference type="ARBA" id="ARBA00004477"/>
    </source>
</evidence>
<dbReference type="Proteomes" id="UP001318040">
    <property type="component" value="Chromosome 84"/>
</dbReference>
<feature type="domain" description="Vitamin K epoxide reductase" evidence="14">
    <location>
        <begin position="13"/>
        <end position="160"/>
    </location>
</feature>
<gene>
    <name evidence="16" type="primary">LOC116936876</name>
</gene>